<evidence type="ECO:0000313" key="3">
    <source>
        <dbReference type="Proteomes" id="UP000064893"/>
    </source>
</evidence>
<keyword evidence="1" id="KW-1133">Transmembrane helix</keyword>
<name>A0A0S2I0W8_9BACT</name>
<dbReference type="GO" id="GO:1990281">
    <property type="term" value="C:efflux pump complex"/>
    <property type="evidence" value="ECO:0007669"/>
    <property type="project" value="TreeGrafter"/>
</dbReference>
<dbReference type="OrthoDB" id="1114717at2"/>
<keyword evidence="1" id="KW-0812">Transmembrane</keyword>
<keyword evidence="1" id="KW-0472">Membrane</keyword>
<reference evidence="2 3" key="1">
    <citation type="submission" date="2015-11" db="EMBL/GenBank/DDBJ databases">
        <title>Description and complete genome sequence of a novel strain predominating in hypersaline microbial mats and representing a new family of the Bacteriodetes phylum.</title>
        <authorList>
            <person name="Spring S."/>
            <person name="Bunk B."/>
            <person name="Sproer C."/>
            <person name="Klenk H.-P."/>
        </authorList>
    </citation>
    <scope>NUCLEOTIDE SEQUENCE [LARGE SCALE GENOMIC DNA]</scope>
    <source>
        <strain evidence="2 3">L21-Spi-D4</strain>
    </source>
</reference>
<keyword evidence="3" id="KW-1185">Reference proteome</keyword>
<protein>
    <submittedName>
        <fullName evidence="2">Efflux transporter, RND family, MFP subunit</fullName>
    </submittedName>
</protein>
<proteinExistence type="predicted"/>
<evidence type="ECO:0000256" key="1">
    <source>
        <dbReference type="SAM" id="Phobius"/>
    </source>
</evidence>
<dbReference type="PANTHER" id="PTHR30469:SF15">
    <property type="entry name" value="HLYD FAMILY OF SECRETION PROTEINS"/>
    <property type="match status" value="1"/>
</dbReference>
<organism evidence="2 3">
    <name type="scientific">Salinivirga cyanobacteriivorans</name>
    <dbReference type="NCBI Taxonomy" id="1307839"/>
    <lineage>
        <taxon>Bacteria</taxon>
        <taxon>Pseudomonadati</taxon>
        <taxon>Bacteroidota</taxon>
        <taxon>Bacteroidia</taxon>
        <taxon>Bacteroidales</taxon>
        <taxon>Salinivirgaceae</taxon>
        <taxon>Salinivirga</taxon>
    </lineage>
</organism>
<gene>
    <name evidence="2" type="ORF">L21SP5_02262</name>
</gene>
<dbReference type="EMBL" id="CP013118">
    <property type="protein sequence ID" value="ALO15895.1"/>
    <property type="molecule type" value="Genomic_DNA"/>
</dbReference>
<dbReference type="SUPFAM" id="SSF111369">
    <property type="entry name" value="HlyD-like secretion proteins"/>
    <property type="match status" value="1"/>
</dbReference>
<dbReference type="GO" id="GO:0015562">
    <property type="term" value="F:efflux transmembrane transporter activity"/>
    <property type="evidence" value="ECO:0007669"/>
    <property type="project" value="TreeGrafter"/>
</dbReference>
<dbReference type="PANTHER" id="PTHR30469">
    <property type="entry name" value="MULTIDRUG RESISTANCE PROTEIN MDTA"/>
    <property type="match status" value="1"/>
</dbReference>
<evidence type="ECO:0000313" key="2">
    <source>
        <dbReference type="EMBL" id="ALO15895.1"/>
    </source>
</evidence>
<dbReference type="KEGG" id="blq:L21SP5_02262"/>
<dbReference type="AlphaFoldDB" id="A0A0S2I0W8"/>
<dbReference type="Gene3D" id="2.40.30.170">
    <property type="match status" value="1"/>
</dbReference>
<dbReference type="Proteomes" id="UP000064893">
    <property type="component" value="Chromosome"/>
</dbReference>
<feature type="transmembrane region" description="Helical" evidence="1">
    <location>
        <begin position="6"/>
        <end position="26"/>
    </location>
</feature>
<sequence length="381" mass="42983">MSKNFYRIFLAVLVFLGLGIVLLLTLESLKPEKTKQKPQKATRYVNAEKIVYKDYDAEIIASGRVMAIEQVSLSSEVQGKVFTGDVPLKKGAASRKGQVLARIVNEEVTYNLKSQKSRFLMSLANVLADLKLDFPDAYNEWQNFFNAVNVDDDLPALPEINNKQLKIFLSSRNVLGDYYSIKSFEERVDKHTIIAPFSGNFTQVNMQEGSVINPGAVIGTIINTSTYEVEVPVEKNEVKWLKKGQAVNVVPEERTADTLVGTIVRIAQFKDPQTQSIPVYVKIPSKAGQVYEGDYYSCLFKDIKVKNSMELPRSAVFNHNEIFLVQNSRLKKAVVNIVKINEKTLFFNGLKEGEFIVNEALLNANENMQVKIIDQAEKKQR</sequence>
<dbReference type="STRING" id="1307839.L21SP5_02262"/>
<accession>A0A0S2I0W8</accession>
<dbReference type="Gene3D" id="2.40.50.100">
    <property type="match status" value="1"/>
</dbReference>
<dbReference type="RefSeq" id="WP_057953316.1">
    <property type="nucleotide sequence ID" value="NZ_CP013118.1"/>
</dbReference>